<keyword evidence="1" id="KW-0472">Membrane</keyword>
<gene>
    <name evidence="2" type="ORF">RHSIM_Rhsim06G0148400</name>
</gene>
<dbReference type="OrthoDB" id="1896065at2759"/>
<protein>
    <submittedName>
        <fullName evidence="2">Uncharacterized protein</fullName>
    </submittedName>
</protein>
<keyword evidence="1" id="KW-0812">Transmembrane</keyword>
<proteinExistence type="predicted"/>
<dbReference type="InterPro" id="IPR008507">
    <property type="entry name" value="DUF789"/>
</dbReference>
<keyword evidence="3" id="KW-1185">Reference proteome</keyword>
<keyword evidence="1" id="KW-1133">Transmembrane helix</keyword>
<dbReference type="Pfam" id="PF05623">
    <property type="entry name" value="DUF789"/>
    <property type="match status" value="1"/>
</dbReference>
<dbReference type="PANTHER" id="PTHR31343">
    <property type="entry name" value="T15D22.8"/>
    <property type="match status" value="1"/>
</dbReference>
<reference evidence="2" key="1">
    <citation type="submission" date="2019-11" db="EMBL/GenBank/DDBJ databases">
        <authorList>
            <person name="Liu Y."/>
            <person name="Hou J."/>
            <person name="Li T.-Q."/>
            <person name="Guan C.-H."/>
            <person name="Wu X."/>
            <person name="Wu H.-Z."/>
            <person name="Ling F."/>
            <person name="Zhang R."/>
            <person name="Shi X.-G."/>
            <person name="Ren J.-P."/>
            <person name="Chen E.-F."/>
            <person name="Sun J.-M."/>
        </authorList>
    </citation>
    <scope>NUCLEOTIDE SEQUENCE</scope>
    <source>
        <strain evidence="2">Adult_tree_wgs_1</strain>
        <tissue evidence="2">Leaves</tissue>
    </source>
</reference>
<comment type="caution">
    <text evidence="2">The sequence shown here is derived from an EMBL/GenBank/DDBJ whole genome shotgun (WGS) entry which is preliminary data.</text>
</comment>
<organism evidence="2 3">
    <name type="scientific">Rhododendron simsii</name>
    <name type="common">Sims's rhododendron</name>
    <dbReference type="NCBI Taxonomy" id="118357"/>
    <lineage>
        <taxon>Eukaryota</taxon>
        <taxon>Viridiplantae</taxon>
        <taxon>Streptophyta</taxon>
        <taxon>Embryophyta</taxon>
        <taxon>Tracheophyta</taxon>
        <taxon>Spermatophyta</taxon>
        <taxon>Magnoliopsida</taxon>
        <taxon>eudicotyledons</taxon>
        <taxon>Gunneridae</taxon>
        <taxon>Pentapetalae</taxon>
        <taxon>asterids</taxon>
        <taxon>Ericales</taxon>
        <taxon>Ericaceae</taxon>
        <taxon>Ericoideae</taxon>
        <taxon>Rhodoreae</taxon>
        <taxon>Rhododendron</taxon>
    </lineage>
</organism>
<dbReference type="PANTHER" id="PTHR31343:SF3">
    <property type="entry name" value="DUF789 DOMAIN-CONTAINING PROTEIN"/>
    <property type="match status" value="1"/>
</dbReference>
<feature type="transmembrane region" description="Helical" evidence="1">
    <location>
        <begin position="178"/>
        <end position="200"/>
    </location>
</feature>
<evidence type="ECO:0000256" key="1">
    <source>
        <dbReference type="SAM" id="Phobius"/>
    </source>
</evidence>
<dbReference type="AlphaFoldDB" id="A0A834H1I0"/>
<accession>A0A834H1I0</accession>
<name>A0A834H1I0_RHOSS</name>
<sequence length="311" mass="35866">MILEKGSTQSNLECFLDRTTPAVPSQFLPKSETRNLNRLWHPWEREKLEFFTLADLWNCYDEWSAYGAGVPIRLDNGETLVQYYVPYLSAIQIFTSNSSVNGLREESDSSCETRDSCSDSFSDESESEKLSRWDGCSSEEGLFEQECLWPLNDRLGNLYFQYFERSAPYGRVPLMDKVTFALMLFLFHLVLSPAGSRVVYPIYHIPMGRTIKDLSTCFLTYHTLSSSFQDTEIDDEDGSAERKRKEREQGISPLTPFGLATYKMQGHVWGSNRSGRDQERLVSLLSVADSWLKQLRVQHHDFNYFTGIRRG</sequence>
<dbReference type="Proteomes" id="UP000626092">
    <property type="component" value="Unassembled WGS sequence"/>
</dbReference>
<evidence type="ECO:0000313" key="3">
    <source>
        <dbReference type="Proteomes" id="UP000626092"/>
    </source>
</evidence>
<dbReference type="EMBL" id="WJXA01000006">
    <property type="protein sequence ID" value="KAF7139873.1"/>
    <property type="molecule type" value="Genomic_DNA"/>
</dbReference>
<evidence type="ECO:0000313" key="2">
    <source>
        <dbReference type="EMBL" id="KAF7139873.1"/>
    </source>
</evidence>